<keyword evidence="3" id="KW-0540">Nuclease</keyword>
<dbReference type="OrthoDB" id="529575at2"/>
<evidence type="ECO:0000259" key="2">
    <source>
        <dbReference type="Pfam" id="PF26348"/>
    </source>
</evidence>
<reference evidence="3 4" key="1">
    <citation type="submission" date="2019-03" db="EMBL/GenBank/DDBJ databases">
        <title>Luteimonas zhaokaii sp.nov., isolated from the rectal contents of Plateau pika in Yushu, Qinghai Province, China.</title>
        <authorList>
            <person name="Zhang G."/>
        </authorList>
    </citation>
    <scope>NUCLEOTIDE SEQUENCE [LARGE SCALE GENOMIC DNA]</scope>
    <source>
        <strain evidence="3 4">B9</strain>
    </source>
</reference>
<accession>A0A4R5TJ32</accession>
<feature type="domain" description="HNH nuclease" evidence="1">
    <location>
        <begin position="200"/>
        <end position="253"/>
    </location>
</feature>
<gene>
    <name evidence="3" type="ORF">E2F46_15280</name>
</gene>
<keyword evidence="3" id="KW-0255">Endonuclease</keyword>
<dbReference type="GO" id="GO:0004519">
    <property type="term" value="F:endonuclease activity"/>
    <property type="evidence" value="ECO:0007669"/>
    <property type="project" value="UniProtKB-KW"/>
</dbReference>
<sequence>MRWRDGIAGVFVLPIPFEIGALYRRRRDIHGLYGGQQQGGISTPAKFPVVIAFTGEAGHSHGYSDKWESEVILRYYGEGQQGHMTFSGGNRAIRDHVKDGKQLLLFQMMGHGKPCRYLGEFVLVGTEIDPRAPDTTGRVRNAIVFRLTPKDADSSFFSNGVRDRSPEQSPLDTTSTQKLVEVRKKQSLFRRQLITVEKGCRLTGVQDLRFLRASHIKPWADCKFAEERTDGHNGLLLTPHADLLFDRGWISFDDNGELLRSGALPDDVEKRLALKLRPGRKYGEFSVGQQRYLEHHRKHVFEQKFKRIDDPVEDLIQRLS</sequence>
<comment type="caution">
    <text evidence="3">The sequence shown here is derived from an EMBL/GenBank/DDBJ whole genome shotgun (WGS) entry which is preliminary data.</text>
</comment>
<keyword evidence="4" id="KW-1185">Reference proteome</keyword>
<dbReference type="EMBL" id="SMTF01000017">
    <property type="protein sequence ID" value="TDK21060.1"/>
    <property type="molecule type" value="Genomic_DNA"/>
</dbReference>
<dbReference type="Pfam" id="PF13391">
    <property type="entry name" value="HNH_2"/>
    <property type="match status" value="1"/>
</dbReference>
<feature type="domain" description="ScoMcrA-like SRA" evidence="2">
    <location>
        <begin position="20"/>
        <end position="151"/>
    </location>
</feature>
<dbReference type="RefSeq" id="WP_133323452.1">
    <property type="nucleotide sequence ID" value="NZ_SMTF01000017.1"/>
</dbReference>
<dbReference type="Pfam" id="PF26348">
    <property type="entry name" value="SRA_ScoMcrA"/>
    <property type="match status" value="1"/>
</dbReference>
<protein>
    <submittedName>
        <fullName evidence="3">HNH endonuclease</fullName>
    </submittedName>
</protein>
<name>A0A4R5TJ32_9GAMM</name>
<dbReference type="InterPro" id="IPR058712">
    <property type="entry name" value="SRA_ScoMcrA"/>
</dbReference>
<dbReference type="Proteomes" id="UP000294796">
    <property type="component" value="Unassembled WGS sequence"/>
</dbReference>
<proteinExistence type="predicted"/>
<evidence type="ECO:0000313" key="3">
    <source>
        <dbReference type="EMBL" id="TDK21060.1"/>
    </source>
</evidence>
<evidence type="ECO:0000259" key="1">
    <source>
        <dbReference type="Pfam" id="PF13391"/>
    </source>
</evidence>
<keyword evidence="3" id="KW-0378">Hydrolase</keyword>
<dbReference type="AlphaFoldDB" id="A0A4R5TJ32"/>
<organism evidence="3 4">
    <name type="scientific">Luteimonas aestuarii</name>
    <dbReference type="NCBI Taxonomy" id="453837"/>
    <lineage>
        <taxon>Bacteria</taxon>
        <taxon>Pseudomonadati</taxon>
        <taxon>Pseudomonadota</taxon>
        <taxon>Gammaproteobacteria</taxon>
        <taxon>Lysobacterales</taxon>
        <taxon>Lysobacteraceae</taxon>
        <taxon>Luteimonas</taxon>
    </lineage>
</organism>
<dbReference type="InterPro" id="IPR003615">
    <property type="entry name" value="HNH_nuc"/>
</dbReference>
<evidence type="ECO:0000313" key="4">
    <source>
        <dbReference type="Proteomes" id="UP000294796"/>
    </source>
</evidence>